<sequence>MPLISAGNELPATVVYGGAFSVTVFPGYDSVLDKFMKDNSVSRDIRGYREKSPVEGNSFSVV</sequence>
<accession>A0AAU7VN32</accession>
<dbReference type="AlphaFoldDB" id="A0AAU7VN32"/>
<reference evidence="1" key="1">
    <citation type="journal article" date="2013" name="Extremophiles">
        <title>Proteinivorax tanatarense gen. nov., sp. nov., an anaerobic, haloalkaliphilic, proteolytic bacterium isolated from a decaying algal bloom, and proposal of Proteinivoraceae fam. nov.</title>
        <authorList>
            <person name="Kevbrin V."/>
            <person name="Boltyanskaya Y."/>
            <person name="Zhilina T."/>
            <person name="Kolganova T."/>
            <person name="Lavrentjeva E."/>
            <person name="Kuznetsov B."/>
        </authorList>
    </citation>
    <scope>NUCLEOTIDE SEQUENCE</scope>
    <source>
        <strain evidence="1">Z-910T</strain>
    </source>
</reference>
<name>A0AAU7VN32_9FIRM</name>
<dbReference type="EMBL" id="CP158367">
    <property type="protein sequence ID" value="XBX75286.1"/>
    <property type="molecule type" value="Genomic_DNA"/>
</dbReference>
<protein>
    <submittedName>
        <fullName evidence="1">Uncharacterized protein</fullName>
    </submittedName>
</protein>
<evidence type="ECO:0000313" key="1">
    <source>
        <dbReference type="EMBL" id="XBX75286.1"/>
    </source>
</evidence>
<reference evidence="1" key="2">
    <citation type="submission" date="2024-06" db="EMBL/GenBank/DDBJ databases">
        <authorList>
            <person name="Petrova K.O."/>
            <person name="Toshchakov S.V."/>
            <person name="Boltjanskaja Y.V."/>
            <person name="Kevbrin V."/>
        </authorList>
    </citation>
    <scope>NUCLEOTIDE SEQUENCE</scope>
    <source>
        <strain evidence="1">Z-910T</strain>
    </source>
</reference>
<gene>
    <name evidence="1" type="ORF">PRVXT_000400</name>
</gene>
<proteinExistence type="predicted"/>
<dbReference type="RefSeq" id="WP_350344031.1">
    <property type="nucleotide sequence ID" value="NZ_CP158367.1"/>
</dbReference>
<organism evidence="1">
    <name type="scientific">Proteinivorax tanatarense</name>
    <dbReference type="NCBI Taxonomy" id="1260629"/>
    <lineage>
        <taxon>Bacteria</taxon>
        <taxon>Bacillati</taxon>
        <taxon>Bacillota</taxon>
        <taxon>Clostridia</taxon>
        <taxon>Eubacteriales</taxon>
        <taxon>Proteinivoracaceae</taxon>
        <taxon>Proteinivorax</taxon>
    </lineage>
</organism>